<comment type="caution">
    <text evidence="3">The sequence shown here is derived from an EMBL/GenBank/DDBJ whole genome shotgun (WGS) entry which is preliminary data.</text>
</comment>
<evidence type="ECO:0000256" key="1">
    <source>
        <dbReference type="SAM" id="Phobius"/>
    </source>
</evidence>
<proteinExistence type="predicted"/>
<keyword evidence="1" id="KW-1133">Transmembrane helix</keyword>
<evidence type="ECO:0000313" key="3">
    <source>
        <dbReference type="EMBL" id="RIQ12225.1"/>
    </source>
</evidence>
<dbReference type="RefSeq" id="WP_119662844.1">
    <property type="nucleotide sequence ID" value="NZ_QUAL01000407.1"/>
</dbReference>
<evidence type="ECO:0000313" key="4">
    <source>
        <dbReference type="Proteomes" id="UP000284057"/>
    </source>
</evidence>
<dbReference type="AlphaFoldDB" id="A0A418KHU4"/>
<keyword evidence="1" id="KW-0812">Transmembrane</keyword>
<dbReference type="Proteomes" id="UP000284057">
    <property type="component" value="Unassembled WGS sequence"/>
</dbReference>
<keyword evidence="1" id="KW-0472">Membrane</keyword>
<name>A0A418KHU4_9ACTN</name>
<reference evidence="3 4" key="1">
    <citation type="submission" date="2018-09" db="EMBL/GenBank/DDBJ databases">
        <title>Isolation, diversity and antifungal activity of actinobacteria from wheat.</title>
        <authorList>
            <person name="Han C."/>
        </authorList>
    </citation>
    <scope>NUCLEOTIDE SEQUENCE [LARGE SCALE GENOMIC DNA]</scope>
    <source>
        <strain evidence="3 4">NEAU-YY265</strain>
    </source>
</reference>
<gene>
    <name evidence="3" type="ORF">DY240_27420</name>
</gene>
<feature type="transmembrane region" description="Helical" evidence="1">
    <location>
        <begin position="21"/>
        <end position="41"/>
    </location>
</feature>
<protein>
    <submittedName>
        <fullName evidence="3">Pilus assembly protein</fullName>
    </submittedName>
</protein>
<dbReference type="InterPro" id="IPR012495">
    <property type="entry name" value="TadE-like_dom"/>
</dbReference>
<feature type="domain" description="TadE-like" evidence="2">
    <location>
        <begin position="14"/>
        <end position="56"/>
    </location>
</feature>
<dbReference type="OrthoDB" id="4227347at2"/>
<keyword evidence="4" id="KW-1185">Reference proteome</keyword>
<accession>A0A418KHU4</accession>
<evidence type="ECO:0000259" key="2">
    <source>
        <dbReference type="Pfam" id="PF07811"/>
    </source>
</evidence>
<dbReference type="Pfam" id="PF07811">
    <property type="entry name" value="TadE"/>
    <property type="match status" value="1"/>
</dbReference>
<dbReference type="EMBL" id="QUAL01000407">
    <property type="protein sequence ID" value="RIQ12225.1"/>
    <property type="molecule type" value="Genomic_DNA"/>
</dbReference>
<sequence>MLRITKSRLRTERGAATLETVVVWPAVFLIFLTILHAGFWFHARNIAIGAAQEGARVASAQSRGDGAARAAEFISDAGGDDVLTVTDIRQSETADTVTVTVTGYSESFVPGLEITVTQSSTAPLKGWIE</sequence>
<organism evidence="3 4">
    <name type="scientific">Jiangella rhizosphaerae</name>
    <dbReference type="NCBI Taxonomy" id="2293569"/>
    <lineage>
        <taxon>Bacteria</taxon>
        <taxon>Bacillati</taxon>
        <taxon>Actinomycetota</taxon>
        <taxon>Actinomycetes</taxon>
        <taxon>Jiangellales</taxon>
        <taxon>Jiangellaceae</taxon>
        <taxon>Jiangella</taxon>
    </lineage>
</organism>